<protein>
    <submittedName>
        <fullName evidence="1">Uncharacterized protein</fullName>
    </submittedName>
</protein>
<name>A0A6A7B647_9PLEO</name>
<keyword evidence="2" id="KW-1185">Reference proteome</keyword>
<dbReference type="OrthoDB" id="3789307at2759"/>
<organism evidence="1 2">
    <name type="scientific">Plenodomus tracheiphilus IPT5</name>
    <dbReference type="NCBI Taxonomy" id="1408161"/>
    <lineage>
        <taxon>Eukaryota</taxon>
        <taxon>Fungi</taxon>
        <taxon>Dikarya</taxon>
        <taxon>Ascomycota</taxon>
        <taxon>Pezizomycotina</taxon>
        <taxon>Dothideomycetes</taxon>
        <taxon>Pleosporomycetidae</taxon>
        <taxon>Pleosporales</taxon>
        <taxon>Pleosporineae</taxon>
        <taxon>Leptosphaeriaceae</taxon>
        <taxon>Plenodomus</taxon>
    </lineage>
</organism>
<proteinExistence type="predicted"/>
<feature type="non-terminal residue" evidence="1">
    <location>
        <position position="1"/>
    </location>
</feature>
<evidence type="ECO:0000313" key="2">
    <source>
        <dbReference type="Proteomes" id="UP000799423"/>
    </source>
</evidence>
<dbReference type="EMBL" id="MU006304">
    <property type="protein sequence ID" value="KAF2850890.1"/>
    <property type="molecule type" value="Genomic_DNA"/>
</dbReference>
<accession>A0A6A7B647</accession>
<feature type="non-terminal residue" evidence="1">
    <location>
        <position position="217"/>
    </location>
</feature>
<dbReference type="Proteomes" id="UP000799423">
    <property type="component" value="Unassembled WGS sequence"/>
</dbReference>
<reference evidence="1" key="1">
    <citation type="submission" date="2020-01" db="EMBL/GenBank/DDBJ databases">
        <authorList>
            <consortium name="DOE Joint Genome Institute"/>
            <person name="Haridas S."/>
            <person name="Albert R."/>
            <person name="Binder M."/>
            <person name="Bloem J."/>
            <person name="Labutti K."/>
            <person name="Salamov A."/>
            <person name="Andreopoulos B."/>
            <person name="Baker S.E."/>
            <person name="Barry K."/>
            <person name="Bills G."/>
            <person name="Bluhm B.H."/>
            <person name="Cannon C."/>
            <person name="Castanera R."/>
            <person name="Culley D.E."/>
            <person name="Daum C."/>
            <person name="Ezra D."/>
            <person name="Gonzalez J.B."/>
            <person name="Henrissat B."/>
            <person name="Kuo A."/>
            <person name="Liang C."/>
            <person name="Lipzen A."/>
            <person name="Lutzoni F."/>
            <person name="Magnuson J."/>
            <person name="Mondo S."/>
            <person name="Nolan M."/>
            <person name="Ohm R."/>
            <person name="Pangilinan J."/>
            <person name="Park H.-J."/>
            <person name="Ramirez L."/>
            <person name="Alfaro M."/>
            <person name="Sun H."/>
            <person name="Tritt A."/>
            <person name="Yoshinaga Y."/>
            <person name="Zwiers L.-H."/>
            <person name="Turgeon B.G."/>
            <person name="Goodwin S.B."/>
            <person name="Spatafora J.W."/>
            <person name="Crous P.W."/>
            <person name="Grigoriev I.V."/>
        </authorList>
    </citation>
    <scope>NUCLEOTIDE SEQUENCE</scope>
    <source>
        <strain evidence="1">IPT5</strain>
    </source>
</reference>
<dbReference type="AlphaFoldDB" id="A0A6A7B647"/>
<sequence>LIEILRFVYDITDEDFPVVMARASPAFYERAVIGVTRLLRLQEQDEIMEISDAIAEACARVANNHQSLITMRDRAFIITNVIEPAKYLKIEPKYIIEQLRSLSLHRWHGANSKKTLLYTNTMSGWARGRGLVPSGWLSDKKAMLLARRLVSDDIIVSSLNALIGDPLCTMFGTAIANFGKQHCRIHTGSVERKVYAGAIPTTLAREAQHWEIMMRRE</sequence>
<evidence type="ECO:0000313" key="1">
    <source>
        <dbReference type="EMBL" id="KAF2850890.1"/>
    </source>
</evidence>
<gene>
    <name evidence="1" type="ORF">T440DRAFT_353338</name>
</gene>